<dbReference type="AlphaFoldDB" id="A0A915P3M0"/>
<feature type="compositionally biased region" description="Polar residues" evidence="1">
    <location>
        <begin position="1"/>
        <end position="16"/>
    </location>
</feature>
<evidence type="ECO:0000313" key="3">
    <source>
        <dbReference type="WBParaSite" id="scf7180000422981.g9964"/>
    </source>
</evidence>
<keyword evidence="2" id="KW-1185">Reference proteome</keyword>
<evidence type="ECO:0000313" key="2">
    <source>
        <dbReference type="Proteomes" id="UP000887560"/>
    </source>
</evidence>
<accession>A0A915P3M0</accession>
<organism evidence="2 3">
    <name type="scientific">Meloidogyne floridensis</name>
    <dbReference type="NCBI Taxonomy" id="298350"/>
    <lineage>
        <taxon>Eukaryota</taxon>
        <taxon>Metazoa</taxon>
        <taxon>Ecdysozoa</taxon>
        <taxon>Nematoda</taxon>
        <taxon>Chromadorea</taxon>
        <taxon>Rhabditida</taxon>
        <taxon>Tylenchina</taxon>
        <taxon>Tylenchomorpha</taxon>
        <taxon>Tylenchoidea</taxon>
        <taxon>Meloidogynidae</taxon>
        <taxon>Meloidogyninae</taxon>
        <taxon>Meloidogyne</taxon>
    </lineage>
</organism>
<dbReference type="Proteomes" id="UP000887560">
    <property type="component" value="Unplaced"/>
</dbReference>
<protein>
    <submittedName>
        <fullName evidence="3">Uncharacterized protein</fullName>
    </submittedName>
</protein>
<proteinExistence type="predicted"/>
<evidence type="ECO:0000256" key="1">
    <source>
        <dbReference type="SAM" id="MobiDB-lite"/>
    </source>
</evidence>
<feature type="compositionally biased region" description="Low complexity" evidence="1">
    <location>
        <begin position="118"/>
        <end position="137"/>
    </location>
</feature>
<dbReference type="WBParaSite" id="scf7180000422981.g9964">
    <property type="protein sequence ID" value="scf7180000422981.g9964"/>
    <property type="gene ID" value="scf7180000422981.g9964"/>
</dbReference>
<sequence>MKRFNQQPNTPSTSNPIPIKRKIQPVFLGGIGGSGMTENSPSNPLFNSQLNIGINNLINSTTNLLGANSPQQQSLQGQQQPTRVFLNKVFEQNLNKQIINEQQKQVEDEKSKNNLNGINSNASASISSTQQTSSWKN</sequence>
<feature type="region of interest" description="Disordered" evidence="1">
    <location>
        <begin position="103"/>
        <end position="137"/>
    </location>
</feature>
<feature type="region of interest" description="Disordered" evidence="1">
    <location>
        <begin position="1"/>
        <end position="20"/>
    </location>
</feature>
<name>A0A915P3M0_9BILA</name>
<reference evidence="3" key="1">
    <citation type="submission" date="2022-11" db="UniProtKB">
        <authorList>
            <consortium name="WormBaseParasite"/>
        </authorList>
    </citation>
    <scope>IDENTIFICATION</scope>
</reference>